<feature type="region of interest" description="Disordered" evidence="1">
    <location>
        <begin position="1"/>
        <end position="23"/>
    </location>
</feature>
<keyword evidence="3" id="KW-1185">Reference proteome</keyword>
<feature type="compositionally biased region" description="Basic and acidic residues" evidence="1">
    <location>
        <begin position="1"/>
        <end position="12"/>
    </location>
</feature>
<comment type="caution">
    <text evidence="2">The sequence shown here is derived from an EMBL/GenBank/DDBJ whole genome shotgun (WGS) entry which is preliminary data.</text>
</comment>
<dbReference type="Proteomes" id="UP000094819">
    <property type="component" value="Unassembled WGS sequence"/>
</dbReference>
<reference evidence="2 3" key="1">
    <citation type="submission" date="2016-06" db="EMBL/GenBank/DDBJ databases">
        <title>Evolution of pathogenesis and genome organization in the Tremellales.</title>
        <authorList>
            <person name="Cuomo C."/>
            <person name="Litvintseva A."/>
            <person name="Heitman J."/>
            <person name="Chen Y."/>
            <person name="Sun S."/>
            <person name="Springer D."/>
            <person name="Dromer F."/>
            <person name="Young S."/>
            <person name="Zeng Q."/>
            <person name="Chapman S."/>
            <person name="Gujja S."/>
            <person name="Saif S."/>
            <person name="Birren B."/>
        </authorList>
    </citation>
    <scope>NUCLEOTIDE SEQUENCE [LARGE SCALE GENOMIC DNA]</scope>
    <source>
        <strain evidence="2 3">CBS 7118</strain>
    </source>
</reference>
<organism evidence="2 3">
    <name type="scientific">Cryptococcus wingfieldii CBS 7118</name>
    <dbReference type="NCBI Taxonomy" id="1295528"/>
    <lineage>
        <taxon>Eukaryota</taxon>
        <taxon>Fungi</taxon>
        <taxon>Dikarya</taxon>
        <taxon>Basidiomycota</taxon>
        <taxon>Agaricomycotina</taxon>
        <taxon>Tremellomycetes</taxon>
        <taxon>Tremellales</taxon>
        <taxon>Cryptococcaceae</taxon>
        <taxon>Cryptococcus</taxon>
    </lineage>
</organism>
<feature type="compositionally biased region" description="Basic and acidic residues" evidence="1">
    <location>
        <begin position="285"/>
        <end position="301"/>
    </location>
</feature>
<evidence type="ECO:0000256" key="1">
    <source>
        <dbReference type="SAM" id="MobiDB-lite"/>
    </source>
</evidence>
<protein>
    <submittedName>
        <fullName evidence="2">Uncharacterized protein</fullName>
    </submittedName>
</protein>
<proteinExistence type="predicted"/>
<sequence length="382" mass="43554">MEDHETPEDLKDPTYNGRSASKIERRTRLEDEIDEACEWLEDEPPIHKVVESFYKRFLQLNVNLRAAIGWKTEILKQKGCRFRFGDFEIGGPQKKASLCELREKFKGLRFPDMVFLAHDMHSDSEFPTIIPDISSPDLSLSSQIPPPDQKLTRQLHVSPDQHYTCFAPLIDKVKAKDEGDEVLNFVYGLHLLIGYVACACDTCASRLGVYHHYGNKIGRLLCLDNCLSQRGLFDESVALKLSTLSSEAPGQDHWEHQQGWAKEDTGARFRRVEKEKGGEEDDERCGDGDDRQGETDKEQRSRRTTGPGEHDGLEDEESDYDSSDDRLDAYIIEERIAKEEAETVEAVIDQYMERFKKEYVLVSLGGFGSVVGEVRGREREDG</sequence>
<name>A0A1E3J5I7_9TREE</name>
<feature type="compositionally biased region" description="Acidic residues" evidence="1">
    <location>
        <begin position="312"/>
        <end position="322"/>
    </location>
</feature>
<evidence type="ECO:0000313" key="2">
    <source>
        <dbReference type="EMBL" id="ODN95905.1"/>
    </source>
</evidence>
<accession>A0A1E3J5I7</accession>
<dbReference type="RefSeq" id="XP_019031570.1">
    <property type="nucleotide sequence ID" value="XM_019176642.1"/>
</dbReference>
<dbReference type="GeneID" id="30193737"/>
<feature type="region of interest" description="Disordered" evidence="1">
    <location>
        <begin position="272"/>
        <end position="326"/>
    </location>
</feature>
<dbReference type="EMBL" id="AWGH01000012">
    <property type="protein sequence ID" value="ODN95905.1"/>
    <property type="molecule type" value="Genomic_DNA"/>
</dbReference>
<gene>
    <name evidence="2" type="ORF">L198_04524</name>
</gene>
<evidence type="ECO:0000313" key="3">
    <source>
        <dbReference type="Proteomes" id="UP000094819"/>
    </source>
</evidence>
<dbReference type="AlphaFoldDB" id="A0A1E3J5I7"/>